<feature type="transmembrane region" description="Helical" evidence="1">
    <location>
        <begin position="6"/>
        <end position="25"/>
    </location>
</feature>
<dbReference type="AlphaFoldDB" id="A0A9P4UGU8"/>
<organism evidence="2 3">
    <name type="scientific">Karstenula rhodostoma CBS 690.94</name>
    <dbReference type="NCBI Taxonomy" id="1392251"/>
    <lineage>
        <taxon>Eukaryota</taxon>
        <taxon>Fungi</taxon>
        <taxon>Dikarya</taxon>
        <taxon>Ascomycota</taxon>
        <taxon>Pezizomycotina</taxon>
        <taxon>Dothideomycetes</taxon>
        <taxon>Pleosporomycetidae</taxon>
        <taxon>Pleosporales</taxon>
        <taxon>Massarineae</taxon>
        <taxon>Didymosphaeriaceae</taxon>
        <taxon>Karstenula</taxon>
    </lineage>
</organism>
<proteinExistence type="predicted"/>
<gene>
    <name evidence="2" type="ORF">P171DRAFT_380253</name>
</gene>
<keyword evidence="1" id="KW-0812">Transmembrane</keyword>
<dbReference type="EMBL" id="MU001494">
    <property type="protein sequence ID" value="KAF2449961.1"/>
    <property type="molecule type" value="Genomic_DNA"/>
</dbReference>
<dbReference type="Proteomes" id="UP000799764">
    <property type="component" value="Unassembled WGS sequence"/>
</dbReference>
<protein>
    <submittedName>
        <fullName evidence="2">Uncharacterized protein</fullName>
    </submittedName>
</protein>
<reference evidence="2" key="1">
    <citation type="journal article" date="2020" name="Stud. Mycol.">
        <title>101 Dothideomycetes genomes: a test case for predicting lifestyles and emergence of pathogens.</title>
        <authorList>
            <person name="Haridas S."/>
            <person name="Albert R."/>
            <person name="Binder M."/>
            <person name="Bloem J."/>
            <person name="Labutti K."/>
            <person name="Salamov A."/>
            <person name="Andreopoulos B."/>
            <person name="Baker S."/>
            <person name="Barry K."/>
            <person name="Bills G."/>
            <person name="Bluhm B."/>
            <person name="Cannon C."/>
            <person name="Castanera R."/>
            <person name="Culley D."/>
            <person name="Daum C."/>
            <person name="Ezra D."/>
            <person name="Gonzalez J."/>
            <person name="Henrissat B."/>
            <person name="Kuo A."/>
            <person name="Liang C."/>
            <person name="Lipzen A."/>
            <person name="Lutzoni F."/>
            <person name="Magnuson J."/>
            <person name="Mondo S."/>
            <person name="Nolan M."/>
            <person name="Ohm R."/>
            <person name="Pangilinan J."/>
            <person name="Park H.-J."/>
            <person name="Ramirez L."/>
            <person name="Alfaro M."/>
            <person name="Sun H."/>
            <person name="Tritt A."/>
            <person name="Yoshinaga Y."/>
            <person name="Zwiers L.-H."/>
            <person name="Turgeon B."/>
            <person name="Goodwin S."/>
            <person name="Spatafora J."/>
            <person name="Crous P."/>
            <person name="Grigoriev I."/>
        </authorList>
    </citation>
    <scope>NUCLEOTIDE SEQUENCE</scope>
    <source>
        <strain evidence="2">CBS 690.94</strain>
    </source>
</reference>
<keyword evidence="1" id="KW-0472">Membrane</keyword>
<sequence length="57" mass="6677">MFLPHRGVQIFASVWALVTCFFHYLRFSVLSLARTSRNAYVLPRLIGPSLLRKYCFL</sequence>
<evidence type="ECO:0000313" key="3">
    <source>
        <dbReference type="Proteomes" id="UP000799764"/>
    </source>
</evidence>
<accession>A0A9P4UGU8</accession>
<keyword evidence="1" id="KW-1133">Transmembrane helix</keyword>
<keyword evidence="3" id="KW-1185">Reference proteome</keyword>
<evidence type="ECO:0000256" key="1">
    <source>
        <dbReference type="SAM" id="Phobius"/>
    </source>
</evidence>
<comment type="caution">
    <text evidence="2">The sequence shown here is derived from an EMBL/GenBank/DDBJ whole genome shotgun (WGS) entry which is preliminary data.</text>
</comment>
<evidence type="ECO:0000313" key="2">
    <source>
        <dbReference type="EMBL" id="KAF2449961.1"/>
    </source>
</evidence>
<name>A0A9P4UGU8_9PLEO</name>